<keyword evidence="3" id="KW-1185">Reference proteome</keyword>
<dbReference type="AlphaFoldDB" id="A0A0L7R5E9"/>
<sequence length="203" mass="22878">MFISYALSAQTFGISALYNTSFVQHTASGFCFEWFEKLAQPLATATQLTSSLPSEMARTLVKDAKESSEGRKADRPSETNRSAGPSSVYCVDCGDNCDFLRNADVTRLQQADSWGSLNRTGRIREILSLVQSSMSREYSIDPEVFELIERWYGVMAEESDPKRDWPKRDLIAYVPLCGLTTLQSHLRVPERCMACKNIELLRP</sequence>
<dbReference type="EMBL" id="KQ414653">
    <property type="protein sequence ID" value="KOC66073.1"/>
    <property type="molecule type" value="Genomic_DNA"/>
</dbReference>
<reference evidence="2 3" key="1">
    <citation type="submission" date="2015-07" db="EMBL/GenBank/DDBJ databases">
        <title>The genome of Habropoda laboriosa.</title>
        <authorList>
            <person name="Pan H."/>
            <person name="Kapheim K."/>
        </authorList>
    </citation>
    <scope>NUCLEOTIDE SEQUENCE [LARGE SCALE GENOMIC DNA]</scope>
    <source>
        <strain evidence="2">0110345459</strain>
    </source>
</reference>
<proteinExistence type="predicted"/>
<evidence type="ECO:0000313" key="2">
    <source>
        <dbReference type="EMBL" id="KOC66073.1"/>
    </source>
</evidence>
<name>A0A0L7R5E9_9HYME</name>
<feature type="compositionally biased region" description="Basic and acidic residues" evidence="1">
    <location>
        <begin position="60"/>
        <end position="78"/>
    </location>
</feature>
<evidence type="ECO:0000256" key="1">
    <source>
        <dbReference type="SAM" id="MobiDB-lite"/>
    </source>
</evidence>
<protein>
    <submittedName>
        <fullName evidence="2">Uncharacterized protein</fullName>
    </submittedName>
</protein>
<organism evidence="2 3">
    <name type="scientific">Habropoda laboriosa</name>
    <dbReference type="NCBI Taxonomy" id="597456"/>
    <lineage>
        <taxon>Eukaryota</taxon>
        <taxon>Metazoa</taxon>
        <taxon>Ecdysozoa</taxon>
        <taxon>Arthropoda</taxon>
        <taxon>Hexapoda</taxon>
        <taxon>Insecta</taxon>
        <taxon>Pterygota</taxon>
        <taxon>Neoptera</taxon>
        <taxon>Endopterygota</taxon>
        <taxon>Hymenoptera</taxon>
        <taxon>Apocrita</taxon>
        <taxon>Aculeata</taxon>
        <taxon>Apoidea</taxon>
        <taxon>Anthophila</taxon>
        <taxon>Apidae</taxon>
        <taxon>Habropoda</taxon>
    </lineage>
</organism>
<feature type="region of interest" description="Disordered" evidence="1">
    <location>
        <begin position="60"/>
        <end position="85"/>
    </location>
</feature>
<dbReference type="Proteomes" id="UP000053825">
    <property type="component" value="Unassembled WGS sequence"/>
</dbReference>
<gene>
    <name evidence="2" type="ORF">WH47_01446</name>
</gene>
<accession>A0A0L7R5E9</accession>
<evidence type="ECO:0000313" key="3">
    <source>
        <dbReference type="Proteomes" id="UP000053825"/>
    </source>
</evidence>